<evidence type="ECO:0000313" key="2">
    <source>
        <dbReference type="Proteomes" id="UP000475265"/>
    </source>
</evidence>
<name>A0A6L5C169_9PSED</name>
<sequence>MPFRVIELTQGNINNNHLYLSSVIDLFPAESIGGANESELGTQIEIHFGIADPVFTDIAGDKMIFRKRSWVGIFFQAHALSVGSKIIIEKTGTNRYHIYPVRT</sequence>
<comment type="caution">
    <text evidence="1">The sequence shown here is derived from an EMBL/GenBank/DDBJ whole genome shotgun (WGS) entry which is preliminary data.</text>
</comment>
<dbReference type="EMBL" id="JAAAXX010000001">
    <property type="protein sequence ID" value="KAF2394330.1"/>
    <property type="molecule type" value="Genomic_DNA"/>
</dbReference>
<dbReference type="RefSeq" id="WP_163909585.1">
    <property type="nucleotide sequence ID" value="NZ_JAAAXX010000001.1"/>
</dbReference>
<evidence type="ECO:0000313" key="1">
    <source>
        <dbReference type="EMBL" id="KAF2394330.1"/>
    </source>
</evidence>
<reference evidence="1 2" key="1">
    <citation type="submission" date="2019-12" db="EMBL/GenBank/DDBJ databases">
        <title>Endophytic bacteria associated with Panax ginseng seedlings.</title>
        <authorList>
            <person name="Park J.M."/>
            <person name="Shin R."/>
            <person name="Jo S.H."/>
        </authorList>
    </citation>
    <scope>NUCLEOTIDE SEQUENCE [LARGE SCALE GENOMIC DNA]</scope>
    <source>
        <strain evidence="1 2">PgKB32</strain>
    </source>
</reference>
<protein>
    <submittedName>
        <fullName evidence="1">Uncharacterized protein</fullName>
    </submittedName>
</protein>
<dbReference type="Proteomes" id="UP000475265">
    <property type="component" value="Unassembled WGS sequence"/>
</dbReference>
<accession>A0A6L5C169</accession>
<proteinExistence type="predicted"/>
<dbReference type="AlphaFoldDB" id="A0A6L5C169"/>
<organism evidence="1 2">
    <name type="scientific">Pseudomonas frederiksbergensis</name>
    <dbReference type="NCBI Taxonomy" id="104087"/>
    <lineage>
        <taxon>Bacteria</taxon>
        <taxon>Pseudomonadati</taxon>
        <taxon>Pseudomonadota</taxon>
        <taxon>Gammaproteobacteria</taxon>
        <taxon>Pseudomonadales</taxon>
        <taxon>Pseudomonadaceae</taxon>
        <taxon>Pseudomonas</taxon>
    </lineage>
</organism>
<gene>
    <name evidence="1" type="ORF">FX983_02311</name>
</gene>